<proteinExistence type="predicted"/>
<evidence type="ECO:0000313" key="2">
    <source>
        <dbReference type="EMBL" id="KAG5635129.1"/>
    </source>
</evidence>
<feature type="compositionally biased region" description="Basic residues" evidence="1">
    <location>
        <begin position="183"/>
        <end position="196"/>
    </location>
</feature>
<feature type="compositionally biased region" description="Polar residues" evidence="1">
    <location>
        <begin position="84"/>
        <end position="103"/>
    </location>
</feature>
<accession>A0A9P7K3G6</accession>
<comment type="caution">
    <text evidence="2">The sequence shown here is derived from an EMBL/GenBank/DDBJ whole genome shotgun (WGS) entry which is preliminary data.</text>
</comment>
<dbReference type="AlphaFoldDB" id="A0A9P7K3G6"/>
<keyword evidence="3" id="KW-1185">Reference proteome</keyword>
<gene>
    <name evidence="2" type="ORF">H0H81_012341</name>
</gene>
<dbReference type="EMBL" id="JABCKI010006172">
    <property type="protein sequence ID" value="KAG5635129.1"/>
    <property type="molecule type" value="Genomic_DNA"/>
</dbReference>
<feature type="compositionally biased region" description="Low complexity" evidence="1">
    <location>
        <begin position="167"/>
        <end position="182"/>
    </location>
</feature>
<protein>
    <submittedName>
        <fullName evidence="2">Uncharacterized protein</fullName>
    </submittedName>
</protein>
<evidence type="ECO:0000313" key="3">
    <source>
        <dbReference type="Proteomes" id="UP000717328"/>
    </source>
</evidence>
<dbReference type="OrthoDB" id="2596481at2759"/>
<reference evidence="2" key="1">
    <citation type="submission" date="2021-02" db="EMBL/GenBank/DDBJ databases">
        <authorList>
            <person name="Nieuwenhuis M."/>
            <person name="Van De Peppel L.J.J."/>
        </authorList>
    </citation>
    <scope>NUCLEOTIDE SEQUENCE</scope>
    <source>
        <strain evidence="2">D49</strain>
    </source>
</reference>
<dbReference type="Proteomes" id="UP000717328">
    <property type="component" value="Unassembled WGS sequence"/>
</dbReference>
<feature type="compositionally biased region" description="Low complexity" evidence="1">
    <location>
        <begin position="57"/>
        <end position="70"/>
    </location>
</feature>
<feature type="region of interest" description="Disordered" evidence="1">
    <location>
        <begin position="167"/>
        <end position="196"/>
    </location>
</feature>
<reference evidence="2" key="2">
    <citation type="submission" date="2021-10" db="EMBL/GenBank/DDBJ databases">
        <title>Phylogenomics reveals ancestral predisposition of the termite-cultivated fungus Termitomyces towards a domesticated lifestyle.</title>
        <authorList>
            <person name="Auxier B."/>
            <person name="Grum-Grzhimaylo A."/>
            <person name="Cardenas M.E."/>
            <person name="Lodge J.D."/>
            <person name="Laessoe T."/>
            <person name="Pedersen O."/>
            <person name="Smith M.E."/>
            <person name="Kuyper T.W."/>
            <person name="Franco-Molano E.A."/>
            <person name="Baroni T.J."/>
            <person name="Aanen D.K."/>
        </authorList>
    </citation>
    <scope>NUCLEOTIDE SEQUENCE</scope>
    <source>
        <strain evidence="2">D49</strain>
    </source>
</reference>
<sequence length="343" mass="36106">MSGPLTSPTLSAVSAASSFVVLSDNVSMSLSAGATTASDLSDGDEIVYSVSERSFLSSSSRVSAVSSDSDPASDEDFVVLSGRGSPSPTILNRNRNTTGLSTPISMISTDEEEDGNRASTPNIGSLTAGLAKLAVGNSNLTQAKKSRKKKPKKSKALYAVVTDTASAASSYPSPVPSPTGKGVVKKGKGKGRKKKAIGLGERSVVDDASDRFSEYTGESDIGSPSVYDEAVKYITTFLSNPAAKEDSACRLTLLQALIIELGLAPSSLPASLKAAKTFLKTRAFLNIKEYLAVRSQGPAAVQRIMFPSRSALVKDIRKNKDRKAPRAWVKDKGLQVLLVQCYN</sequence>
<name>A0A9P7K3G6_9AGAR</name>
<evidence type="ECO:0000256" key="1">
    <source>
        <dbReference type="SAM" id="MobiDB-lite"/>
    </source>
</evidence>
<organism evidence="2 3">
    <name type="scientific">Sphagnurus paluster</name>
    <dbReference type="NCBI Taxonomy" id="117069"/>
    <lineage>
        <taxon>Eukaryota</taxon>
        <taxon>Fungi</taxon>
        <taxon>Dikarya</taxon>
        <taxon>Basidiomycota</taxon>
        <taxon>Agaricomycotina</taxon>
        <taxon>Agaricomycetes</taxon>
        <taxon>Agaricomycetidae</taxon>
        <taxon>Agaricales</taxon>
        <taxon>Tricholomatineae</taxon>
        <taxon>Lyophyllaceae</taxon>
        <taxon>Sphagnurus</taxon>
    </lineage>
</organism>
<feature type="region of interest" description="Disordered" evidence="1">
    <location>
        <begin position="57"/>
        <end position="103"/>
    </location>
</feature>